<dbReference type="OrthoDB" id="2789670at2759"/>
<dbReference type="InParanoid" id="A0A5N4A180"/>
<evidence type="ECO:0000256" key="13">
    <source>
        <dbReference type="PIRSR" id="PIRSR602401-1"/>
    </source>
</evidence>
<evidence type="ECO:0000256" key="12">
    <source>
        <dbReference type="ARBA" id="ARBA00023136"/>
    </source>
</evidence>
<dbReference type="InterPro" id="IPR036396">
    <property type="entry name" value="Cyt_P450_sf"/>
</dbReference>
<comment type="similarity">
    <text evidence="4 14">Belongs to the cytochrome P450 family.</text>
</comment>
<evidence type="ECO:0000256" key="2">
    <source>
        <dbReference type="ARBA" id="ARBA00004174"/>
    </source>
</evidence>
<protein>
    <recommendedName>
        <fullName evidence="18">Cytochrome P450</fullName>
    </recommendedName>
</protein>
<evidence type="ECO:0000256" key="14">
    <source>
        <dbReference type="RuleBase" id="RU000461"/>
    </source>
</evidence>
<evidence type="ECO:0000256" key="8">
    <source>
        <dbReference type="ARBA" id="ARBA00022848"/>
    </source>
</evidence>
<keyword evidence="17" id="KW-1185">Reference proteome</keyword>
<comment type="caution">
    <text evidence="16">The sequence shown here is derived from an EMBL/GenBank/DDBJ whole genome shotgun (WGS) entry which is preliminary data.</text>
</comment>
<keyword evidence="7" id="KW-0256">Endoplasmic reticulum</keyword>
<dbReference type="GO" id="GO:0005789">
    <property type="term" value="C:endoplasmic reticulum membrane"/>
    <property type="evidence" value="ECO:0007669"/>
    <property type="project" value="UniProtKB-SubCell"/>
</dbReference>
<comment type="subcellular location">
    <subcellularLocation>
        <location evidence="3">Endoplasmic reticulum membrane</location>
        <topology evidence="3">Peripheral membrane protein</topology>
    </subcellularLocation>
    <subcellularLocation>
        <location evidence="2">Microsome membrane</location>
        <topology evidence="2">Peripheral membrane protein</topology>
    </subcellularLocation>
</comment>
<dbReference type="InterPro" id="IPR002401">
    <property type="entry name" value="Cyt_P450_E_grp-I"/>
</dbReference>
<keyword evidence="15" id="KW-0812">Transmembrane</keyword>
<dbReference type="CDD" id="cd11056">
    <property type="entry name" value="CYP6-like"/>
    <property type="match status" value="1"/>
</dbReference>
<keyword evidence="5 13" id="KW-0349">Heme</keyword>
<dbReference type="AlphaFoldDB" id="A0A5N4A180"/>
<comment type="cofactor">
    <cofactor evidence="1 13">
        <name>heme</name>
        <dbReference type="ChEBI" id="CHEBI:30413"/>
    </cofactor>
</comment>
<reference evidence="16 17" key="1">
    <citation type="journal article" date="2018" name="Elife">
        <title>Firefly genomes illuminate parallel origins of bioluminescence in beetles.</title>
        <authorList>
            <person name="Fallon T.R."/>
            <person name="Lower S.E."/>
            <person name="Chang C.H."/>
            <person name="Bessho-Uehara M."/>
            <person name="Martin G.J."/>
            <person name="Bewick A.J."/>
            <person name="Behringer M."/>
            <person name="Debat H.J."/>
            <person name="Wong I."/>
            <person name="Day J.C."/>
            <person name="Suvorov A."/>
            <person name="Silva C.J."/>
            <person name="Stanger-Hall K.F."/>
            <person name="Hall D.W."/>
            <person name="Schmitz R.J."/>
            <person name="Nelson D.R."/>
            <person name="Lewis S.M."/>
            <person name="Shigenobu S."/>
            <person name="Bybee S.M."/>
            <person name="Larracuente A.M."/>
            <person name="Oba Y."/>
            <person name="Weng J.K."/>
        </authorList>
    </citation>
    <scope>NUCLEOTIDE SEQUENCE [LARGE SCALE GENOMIC DNA]</scope>
    <source>
        <strain evidence="16">1611_PpyrPB1</strain>
        <tissue evidence="16">Whole body</tissue>
    </source>
</reference>
<dbReference type="InterPro" id="IPR050476">
    <property type="entry name" value="Insect_CytP450_Detox"/>
</dbReference>
<evidence type="ECO:0000256" key="6">
    <source>
        <dbReference type="ARBA" id="ARBA00022723"/>
    </source>
</evidence>
<dbReference type="Pfam" id="PF00067">
    <property type="entry name" value="p450"/>
    <property type="match status" value="1"/>
</dbReference>
<dbReference type="EMBL" id="VVIM01000011">
    <property type="protein sequence ID" value="KAB0791056.1"/>
    <property type="molecule type" value="Genomic_DNA"/>
</dbReference>
<name>A0A5N4A180_PHOPY</name>
<dbReference type="InterPro" id="IPR001128">
    <property type="entry name" value="Cyt_P450"/>
</dbReference>
<organism evidence="16 17">
    <name type="scientific">Photinus pyralis</name>
    <name type="common">Common eastern firefly</name>
    <name type="synonym">Lampyris pyralis</name>
    <dbReference type="NCBI Taxonomy" id="7054"/>
    <lineage>
        <taxon>Eukaryota</taxon>
        <taxon>Metazoa</taxon>
        <taxon>Ecdysozoa</taxon>
        <taxon>Arthropoda</taxon>
        <taxon>Hexapoda</taxon>
        <taxon>Insecta</taxon>
        <taxon>Pterygota</taxon>
        <taxon>Neoptera</taxon>
        <taxon>Endopterygota</taxon>
        <taxon>Coleoptera</taxon>
        <taxon>Polyphaga</taxon>
        <taxon>Elateriformia</taxon>
        <taxon>Elateroidea</taxon>
        <taxon>Lampyridae</taxon>
        <taxon>Lampyrinae</taxon>
        <taxon>Photinus</taxon>
    </lineage>
</organism>
<evidence type="ECO:0000256" key="9">
    <source>
        <dbReference type="ARBA" id="ARBA00023002"/>
    </source>
</evidence>
<dbReference type="GO" id="GO:0016705">
    <property type="term" value="F:oxidoreductase activity, acting on paired donors, with incorporation or reduction of molecular oxygen"/>
    <property type="evidence" value="ECO:0007669"/>
    <property type="project" value="InterPro"/>
</dbReference>
<accession>A0A5N4A180</accession>
<gene>
    <name evidence="16" type="ORF">PPYR_02856</name>
</gene>
<evidence type="ECO:0000256" key="3">
    <source>
        <dbReference type="ARBA" id="ARBA00004406"/>
    </source>
</evidence>
<sequence>MLVVASILVVVVSIVTFYFKWSWLYWKRRNVPHSPVDFPFGNAKELITQNVSFGEAFARVYEEYKAKGQRYCGYYFLTKPVLVATDVELIKNVMTKDFQFFTDHFSYVNEKVDPLSGHLFSLKGQRWRNLRAKLTPTFTSGKMKMMFPTLVDCSRELVNIMENCADNRNVLDVKDVVGRFTTDIIGSCAFGIDCNSLFNPESEFRKYGVRVFEDTVIDALKNFTSFSFPEILHLFNVAITKRDVGEFFMNVVRQTVNYREANGVIRKDFMQLLLQLKDSNDASALTMEELAAQAFVFFLAGFETSSTTLTFCFYELATNLDIQRKLRKEIREVLQRHDSQITYDSLTEMVYMDQCIYETLRKYPPVPILNRECTKAYKLPNSELVLEKGTPLFIPILGIQRDPVYYPDPSKFDPERFSPEQKEGRHPFAWLPFGEGPRVCIGMRFGLMQTKVALAVMLTDYLFTLNQRTDVPLKMDSKSIITSAKGGVWLNVARVQ</sequence>
<dbReference type="PANTHER" id="PTHR24292">
    <property type="entry name" value="CYTOCHROME P450"/>
    <property type="match status" value="1"/>
</dbReference>
<evidence type="ECO:0000313" key="17">
    <source>
        <dbReference type="Proteomes" id="UP000327044"/>
    </source>
</evidence>
<feature type="binding site" description="axial binding residue" evidence="13">
    <location>
        <position position="440"/>
    </location>
    <ligand>
        <name>heme</name>
        <dbReference type="ChEBI" id="CHEBI:30413"/>
    </ligand>
    <ligandPart>
        <name>Fe</name>
        <dbReference type="ChEBI" id="CHEBI:18248"/>
    </ligandPart>
</feature>
<dbReference type="SUPFAM" id="SSF48264">
    <property type="entry name" value="Cytochrome P450"/>
    <property type="match status" value="1"/>
</dbReference>
<evidence type="ECO:0000256" key="5">
    <source>
        <dbReference type="ARBA" id="ARBA00022617"/>
    </source>
</evidence>
<keyword evidence="10 13" id="KW-0408">Iron</keyword>
<dbReference type="GO" id="GO:0020037">
    <property type="term" value="F:heme binding"/>
    <property type="evidence" value="ECO:0007669"/>
    <property type="project" value="InterPro"/>
</dbReference>
<dbReference type="PRINTS" id="PR00463">
    <property type="entry name" value="EP450I"/>
</dbReference>
<evidence type="ECO:0000256" key="11">
    <source>
        <dbReference type="ARBA" id="ARBA00023033"/>
    </source>
</evidence>
<dbReference type="Gene3D" id="1.10.630.10">
    <property type="entry name" value="Cytochrome P450"/>
    <property type="match status" value="1"/>
</dbReference>
<evidence type="ECO:0000256" key="10">
    <source>
        <dbReference type="ARBA" id="ARBA00023004"/>
    </source>
</evidence>
<keyword evidence="9 14" id="KW-0560">Oxidoreductase</keyword>
<keyword evidence="6 13" id="KW-0479">Metal-binding</keyword>
<evidence type="ECO:0000256" key="7">
    <source>
        <dbReference type="ARBA" id="ARBA00022824"/>
    </source>
</evidence>
<dbReference type="PANTHER" id="PTHR24292:SF100">
    <property type="entry name" value="CYTOCHROME P450 6A16, ISOFORM B-RELATED"/>
    <property type="match status" value="1"/>
</dbReference>
<keyword evidence="12 15" id="KW-0472">Membrane</keyword>
<keyword evidence="11 14" id="KW-0503">Monooxygenase</keyword>
<evidence type="ECO:0000256" key="15">
    <source>
        <dbReference type="SAM" id="Phobius"/>
    </source>
</evidence>
<evidence type="ECO:0000256" key="1">
    <source>
        <dbReference type="ARBA" id="ARBA00001971"/>
    </source>
</evidence>
<dbReference type="PROSITE" id="PS00086">
    <property type="entry name" value="CYTOCHROME_P450"/>
    <property type="match status" value="1"/>
</dbReference>
<dbReference type="GO" id="GO:0004497">
    <property type="term" value="F:monooxygenase activity"/>
    <property type="evidence" value="ECO:0007669"/>
    <property type="project" value="UniProtKB-KW"/>
</dbReference>
<feature type="transmembrane region" description="Helical" evidence="15">
    <location>
        <begin position="6"/>
        <end position="26"/>
    </location>
</feature>
<dbReference type="InterPro" id="IPR017972">
    <property type="entry name" value="Cyt_P450_CS"/>
</dbReference>
<keyword evidence="15" id="KW-1133">Transmembrane helix</keyword>
<dbReference type="FunCoup" id="A0A5N4A180">
    <property type="interactions" value="17"/>
</dbReference>
<evidence type="ECO:0000313" key="16">
    <source>
        <dbReference type="EMBL" id="KAB0791056.1"/>
    </source>
</evidence>
<dbReference type="PRINTS" id="PR00385">
    <property type="entry name" value="P450"/>
</dbReference>
<proteinExistence type="inferred from homology"/>
<dbReference type="Proteomes" id="UP000327044">
    <property type="component" value="Unassembled WGS sequence"/>
</dbReference>
<dbReference type="GO" id="GO:0005506">
    <property type="term" value="F:iron ion binding"/>
    <property type="evidence" value="ECO:0007669"/>
    <property type="project" value="InterPro"/>
</dbReference>
<dbReference type="FunFam" id="1.10.630.10:FF:000042">
    <property type="entry name" value="Cytochrome P450"/>
    <property type="match status" value="1"/>
</dbReference>
<keyword evidence="8" id="KW-0492">Microsome</keyword>
<evidence type="ECO:0000256" key="4">
    <source>
        <dbReference type="ARBA" id="ARBA00010617"/>
    </source>
</evidence>
<evidence type="ECO:0008006" key="18">
    <source>
        <dbReference type="Google" id="ProtNLM"/>
    </source>
</evidence>